<evidence type="ECO:0000313" key="3">
    <source>
        <dbReference type="EMBL" id="AUV82482.1"/>
    </source>
</evidence>
<keyword evidence="1" id="KW-0472">Membrane</keyword>
<dbReference type="Pfam" id="PF24007">
    <property type="entry name" value="DUF7321"/>
    <property type="match status" value="1"/>
</dbReference>
<dbReference type="AlphaFoldDB" id="A0A2I8VKM3"/>
<evidence type="ECO:0000313" key="4">
    <source>
        <dbReference type="Proteomes" id="UP000236584"/>
    </source>
</evidence>
<dbReference type="InterPro" id="IPR055745">
    <property type="entry name" value="DUF7321"/>
</dbReference>
<dbReference type="KEGG" id="srub:C2R22_13220"/>
<dbReference type="EMBL" id="CP026309">
    <property type="protein sequence ID" value="AUV82482.1"/>
    <property type="molecule type" value="Genomic_DNA"/>
</dbReference>
<accession>A0A2I8VKM3</accession>
<feature type="transmembrane region" description="Helical" evidence="1">
    <location>
        <begin position="31"/>
        <end position="50"/>
    </location>
</feature>
<feature type="domain" description="DUF7321" evidence="2">
    <location>
        <begin position="1"/>
        <end position="144"/>
    </location>
</feature>
<proteinExistence type="predicted"/>
<protein>
    <recommendedName>
        <fullName evidence="2">DUF7321 domain-containing protein</fullName>
    </recommendedName>
</protein>
<name>A0A2I8VKM3_9EURY</name>
<sequence>MITISLGFYIYGSWLIITSDPVTWRVLSRHLQYISIGLVLTTAPLLGWMFPRLLSRFGGILTIHGILGLQAYAFLLFAVSGIVPIIRVKRRHELYTGQGADVVIDDLHEDIRTWRIRLRIGIVGYLTFWVGSYFLGGIYYLNRYLL</sequence>
<evidence type="ECO:0000259" key="2">
    <source>
        <dbReference type="Pfam" id="PF24007"/>
    </source>
</evidence>
<gene>
    <name evidence="3" type="ORF">C2R22_13220</name>
</gene>
<dbReference type="Proteomes" id="UP000236584">
    <property type="component" value="Chromosome"/>
</dbReference>
<keyword evidence="4" id="KW-1185">Reference proteome</keyword>
<feature type="transmembrane region" description="Helical" evidence="1">
    <location>
        <begin position="122"/>
        <end position="141"/>
    </location>
</feature>
<evidence type="ECO:0000256" key="1">
    <source>
        <dbReference type="SAM" id="Phobius"/>
    </source>
</evidence>
<organism evidence="3 4">
    <name type="scientific">Salinigranum rubrum</name>
    <dbReference type="NCBI Taxonomy" id="755307"/>
    <lineage>
        <taxon>Archaea</taxon>
        <taxon>Methanobacteriati</taxon>
        <taxon>Methanobacteriota</taxon>
        <taxon>Stenosarchaea group</taxon>
        <taxon>Halobacteria</taxon>
        <taxon>Halobacteriales</taxon>
        <taxon>Haloferacaceae</taxon>
        <taxon>Salinigranum</taxon>
    </lineage>
</organism>
<keyword evidence="1" id="KW-0812">Transmembrane</keyword>
<reference evidence="3 4" key="1">
    <citation type="submission" date="2018-01" db="EMBL/GenBank/DDBJ databases">
        <title>Complete genome sequence of Salinigranum rubrum GX10T, an extremely halophilic archaeon isolated from a marine solar saltern.</title>
        <authorList>
            <person name="Han S."/>
        </authorList>
    </citation>
    <scope>NUCLEOTIDE SEQUENCE [LARGE SCALE GENOMIC DNA]</scope>
    <source>
        <strain evidence="3 4">GX10</strain>
    </source>
</reference>
<feature type="transmembrane region" description="Helical" evidence="1">
    <location>
        <begin position="62"/>
        <end position="86"/>
    </location>
</feature>
<dbReference type="OrthoDB" id="211573at2157"/>
<keyword evidence="1" id="KW-1133">Transmembrane helix</keyword>
<feature type="transmembrane region" description="Helical" evidence="1">
    <location>
        <begin position="6"/>
        <end position="24"/>
    </location>
</feature>